<dbReference type="EMBL" id="GGEC01042465">
    <property type="protein sequence ID" value="MBX22949.1"/>
    <property type="molecule type" value="Transcribed_RNA"/>
</dbReference>
<organism evidence="2">
    <name type="scientific">Rhizophora mucronata</name>
    <name type="common">Asiatic mangrove</name>
    <dbReference type="NCBI Taxonomy" id="61149"/>
    <lineage>
        <taxon>Eukaryota</taxon>
        <taxon>Viridiplantae</taxon>
        <taxon>Streptophyta</taxon>
        <taxon>Embryophyta</taxon>
        <taxon>Tracheophyta</taxon>
        <taxon>Spermatophyta</taxon>
        <taxon>Magnoliopsida</taxon>
        <taxon>eudicotyledons</taxon>
        <taxon>Gunneridae</taxon>
        <taxon>Pentapetalae</taxon>
        <taxon>rosids</taxon>
        <taxon>fabids</taxon>
        <taxon>Malpighiales</taxon>
        <taxon>Rhizophoraceae</taxon>
        <taxon>Rhizophora</taxon>
    </lineage>
</organism>
<evidence type="ECO:0000256" key="1">
    <source>
        <dbReference type="SAM" id="SignalP"/>
    </source>
</evidence>
<dbReference type="AlphaFoldDB" id="A0A2P2LYC0"/>
<evidence type="ECO:0000313" key="2">
    <source>
        <dbReference type="EMBL" id="MBX22949.1"/>
    </source>
</evidence>
<protein>
    <submittedName>
        <fullName evidence="2">Troponin C skeletal muscle</fullName>
    </submittedName>
</protein>
<sequence>MGMKFNEFIVLLCLVFLLKDDPAALHAVSASEYLLLHITDFNLTLRALSLHIKYIAQLYLTCVQAVPLVVCFVSASRELWFLCPRVLFLIFSDVSNTKGIPFQRIYENCDAKGIF</sequence>
<feature type="signal peptide" evidence="1">
    <location>
        <begin position="1"/>
        <end position="25"/>
    </location>
</feature>
<proteinExistence type="predicted"/>
<feature type="chain" id="PRO_5015111139" evidence="1">
    <location>
        <begin position="26"/>
        <end position="115"/>
    </location>
</feature>
<name>A0A2P2LYC0_RHIMU</name>
<keyword evidence="1" id="KW-0732">Signal</keyword>
<accession>A0A2P2LYC0</accession>
<reference evidence="2" key="1">
    <citation type="submission" date="2018-02" db="EMBL/GenBank/DDBJ databases">
        <title>Rhizophora mucronata_Transcriptome.</title>
        <authorList>
            <person name="Meera S.P."/>
            <person name="Sreeshan A."/>
            <person name="Augustine A."/>
        </authorList>
    </citation>
    <scope>NUCLEOTIDE SEQUENCE</scope>
    <source>
        <tissue evidence="2">Leaf</tissue>
    </source>
</reference>